<accession>A0A8B8PFF9</accession>
<evidence type="ECO:0000256" key="1">
    <source>
        <dbReference type="SAM" id="Phobius"/>
    </source>
</evidence>
<protein>
    <submittedName>
        <fullName evidence="3">Uncharacterized protein LOC115742982</fullName>
    </submittedName>
</protein>
<keyword evidence="1" id="KW-0472">Membrane</keyword>
<dbReference type="OrthoDB" id="753811at2759"/>
<dbReference type="PANTHER" id="PTHR33698:SF6">
    <property type="entry name" value="TRANSMEMBRANE PROTEIN"/>
    <property type="match status" value="1"/>
</dbReference>
<keyword evidence="1" id="KW-1133">Transmembrane helix</keyword>
<dbReference type="Proteomes" id="UP000827889">
    <property type="component" value="Chromosome 9"/>
</dbReference>
<keyword evidence="1" id="KW-0812">Transmembrane</keyword>
<evidence type="ECO:0000313" key="2">
    <source>
        <dbReference type="Proteomes" id="UP000827889"/>
    </source>
</evidence>
<dbReference type="PANTHER" id="PTHR33698">
    <property type="entry name" value="NUCLEAR TRANSPORT FACTOR 2 (NTF2)-LIKE PROTEIN"/>
    <property type="match status" value="1"/>
</dbReference>
<dbReference type="GeneID" id="115742982"/>
<organism evidence="2 3">
    <name type="scientific">Rhodamnia argentea</name>
    <dbReference type="NCBI Taxonomy" id="178133"/>
    <lineage>
        <taxon>Eukaryota</taxon>
        <taxon>Viridiplantae</taxon>
        <taxon>Streptophyta</taxon>
        <taxon>Embryophyta</taxon>
        <taxon>Tracheophyta</taxon>
        <taxon>Spermatophyta</taxon>
        <taxon>Magnoliopsida</taxon>
        <taxon>eudicotyledons</taxon>
        <taxon>Gunneridae</taxon>
        <taxon>Pentapetalae</taxon>
        <taxon>rosids</taxon>
        <taxon>malvids</taxon>
        <taxon>Myrtales</taxon>
        <taxon>Myrtaceae</taxon>
        <taxon>Myrtoideae</taxon>
        <taxon>Myrteae</taxon>
        <taxon>Australasian group</taxon>
        <taxon>Rhodamnia</taxon>
    </lineage>
</organism>
<dbReference type="KEGG" id="rarg:115742982"/>
<feature type="transmembrane region" description="Helical" evidence="1">
    <location>
        <begin position="241"/>
        <end position="260"/>
    </location>
</feature>
<gene>
    <name evidence="3" type="primary">LOC115742982</name>
</gene>
<dbReference type="Gene3D" id="3.10.450.50">
    <property type="match status" value="1"/>
</dbReference>
<keyword evidence="2" id="KW-1185">Reference proteome</keyword>
<dbReference type="AlphaFoldDB" id="A0A8B8PFF9"/>
<sequence length="263" mass="29932">MGLITHPLSAKLCCRKVILSSHPWVPQPSHFHGLHIHSDPLTPSHDSIPCYRPSTISYESWHFRRKKGLLLKPLTATNSSSLGNEEDHRALEAVLKLYTAIQNKNLRELSDILGDECRCVCNFIPFCQAFQGKKQVLAFFSNLIKTLGNNIEFVVQPTTHDGMSIGVAWKLEWKETVPLGKGFSFHICQIYQGRVLIRNVEMFMESFPHMELFRLKMMGFLISMLEKMSSYMPSKSKSKRAGFIVLLVLLSLAAIFVLLLKIQ</sequence>
<dbReference type="InterPro" id="IPR032710">
    <property type="entry name" value="NTF2-like_dom_sf"/>
</dbReference>
<name>A0A8B8PFF9_9MYRT</name>
<proteinExistence type="predicted"/>
<dbReference type="SUPFAM" id="SSF54427">
    <property type="entry name" value="NTF2-like"/>
    <property type="match status" value="1"/>
</dbReference>
<reference evidence="3" key="1">
    <citation type="submission" date="2025-08" db="UniProtKB">
        <authorList>
            <consortium name="RefSeq"/>
        </authorList>
    </citation>
    <scope>IDENTIFICATION</scope>
    <source>
        <tissue evidence="3">Leaf</tissue>
    </source>
</reference>
<evidence type="ECO:0000313" key="3">
    <source>
        <dbReference type="RefSeq" id="XP_030533414.1"/>
    </source>
</evidence>
<dbReference type="RefSeq" id="XP_030533414.1">
    <property type="nucleotide sequence ID" value="XM_030677554.2"/>
</dbReference>